<protein>
    <recommendedName>
        <fullName evidence="3">Secreted protein</fullName>
    </recommendedName>
</protein>
<evidence type="ECO:0008006" key="3">
    <source>
        <dbReference type="Google" id="ProtNLM"/>
    </source>
</evidence>
<evidence type="ECO:0000313" key="2">
    <source>
        <dbReference type="Proteomes" id="UP000616779"/>
    </source>
</evidence>
<comment type="caution">
    <text evidence="1">The sequence shown here is derived from an EMBL/GenBank/DDBJ whole genome shotgun (WGS) entry which is preliminary data.</text>
</comment>
<organism evidence="1 2">
    <name type="scientific">Paenibacillus phytorum</name>
    <dbReference type="NCBI Taxonomy" id="2654977"/>
    <lineage>
        <taxon>Bacteria</taxon>
        <taxon>Bacillati</taxon>
        <taxon>Bacillota</taxon>
        <taxon>Bacilli</taxon>
        <taxon>Bacillales</taxon>
        <taxon>Paenibacillaceae</taxon>
        <taxon>Paenibacillus</taxon>
    </lineage>
</organism>
<accession>A0ABX1Y398</accession>
<proteinExistence type="predicted"/>
<reference evidence="1 2" key="1">
    <citation type="submission" date="2019-10" db="EMBL/GenBank/DDBJ databases">
        <title>Description of Paenibacillus terrestris sp. nov.</title>
        <authorList>
            <person name="Carlier A."/>
            <person name="Qi S."/>
        </authorList>
    </citation>
    <scope>NUCLEOTIDE SEQUENCE [LARGE SCALE GENOMIC DNA]</scope>
    <source>
        <strain evidence="1 2">LMG 31458</strain>
    </source>
</reference>
<name>A0ABX1Y398_9BACL</name>
<keyword evidence="2" id="KW-1185">Reference proteome</keyword>
<dbReference type="Proteomes" id="UP000616779">
    <property type="component" value="Unassembled WGS sequence"/>
</dbReference>
<sequence length="81" mass="9129">MTLSMFFIVTEPISCAPHTLAMKNIVSAAFFVGRGGSSDFKHVFHRYGANFSHSLHFNDEKHRLSSILRQVGRIKNKTTFG</sequence>
<dbReference type="EMBL" id="WHOA01000197">
    <property type="protein sequence ID" value="NOU75074.1"/>
    <property type="molecule type" value="Genomic_DNA"/>
</dbReference>
<gene>
    <name evidence="1" type="ORF">GC098_27425</name>
</gene>
<evidence type="ECO:0000313" key="1">
    <source>
        <dbReference type="EMBL" id="NOU75074.1"/>
    </source>
</evidence>